<accession>A0A0F9B769</accession>
<protein>
    <submittedName>
        <fullName evidence="1">Uncharacterized protein</fullName>
    </submittedName>
</protein>
<dbReference type="EMBL" id="LAZR01039239">
    <property type="protein sequence ID" value="KKL17490.1"/>
    <property type="molecule type" value="Genomic_DNA"/>
</dbReference>
<dbReference type="AlphaFoldDB" id="A0A0F9B769"/>
<comment type="caution">
    <text evidence="1">The sequence shown here is derived from an EMBL/GenBank/DDBJ whole genome shotgun (WGS) entry which is preliminary data.</text>
</comment>
<organism evidence="1">
    <name type="scientific">marine sediment metagenome</name>
    <dbReference type="NCBI Taxonomy" id="412755"/>
    <lineage>
        <taxon>unclassified sequences</taxon>
        <taxon>metagenomes</taxon>
        <taxon>ecological metagenomes</taxon>
    </lineage>
</organism>
<name>A0A0F9B769_9ZZZZ</name>
<reference evidence="1" key="1">
    <citation type="journal article" date="2015" name="Nature">
        <title>Complex archaea that bridge the gap between prokaryotes and eukaryotes.</title>
        <authorList>
            <person name="Spang A."/>
            <person name="Saw J.H."/>
            <person name="Jorgensen S.L."/>
            <person name="Zaremba-Niedzwiedzka K."/>
            <person name="Martijn J."/>
            <person name="Lind A.E."/>
            <person name="van Eijk R."/>
            <person name="Schleper C."/>
            <person name="Guy L."/>
            <person name="Ettema T.J."/>
        </authorList>
    </citation>
    <scope>NUCLEOTIDE SEQUENCE</scope>
</reference>
<evidence type="ECO:0000313" key="1">
    <source>
        <dbReference type="EMBL" id="KKL17490.1"/>
    </source>
</evidence>
<gene>
    <name evidence="1" type="ORF">LCGC14_2485040</name>
</gene>
<sequence length="172" mass="18511">MGVRGQNSLQFPLILLAAFAVSLSAAELPQGEITNVPLITAHPGMPLCETVAALYGWDPGADTWRCVEPPPEIVPTSAQLVMFLTAERNYWERLALTNAAESTMLQTTAGKQWLAHQEYLKTQSTNHTKALAVVNAACKTLGSAFIFIRKSLTCEQEESAALAVAGKPTGKK</sequence>
<proteinExistence type="predicted"/>